<evidence type="ECO:0000313" key="2">
    <source>
        <dbReference type="EMBL" id="KAK9140436.1"/>
    </source>
</evidence>
<name>A0AAP0JUE7_9MAGN</name>
<keyword evidence="1" id="KW-1133">Transmembrane helix</keyword>
<evidence type="ECO:0000256" key="1">
    <source>
        <dbReference type="SAM" id="Phobius"/>
    </source>
</evidence>
<gene>
    <name evidence="2" type="ORF">Scep_010117</name>
</gene>
<accession>A0AAP0JUE7</accession>
<organism evidence="2 3">
    <name type="scientific">Stephania cephalantha</name>
    <dbReference type="NCBI Taxonomy" id="152367"/>
    <lineage>
        <taxon>Eukaryota</taxon>
        <taxon>Viridiplantae</taxon>
        <taxon>Streptophyta</taxon>
        <taxon>Embryophyta</taxon>
        <taxon>Tracheophyta</taxon>
        <taxon>Spermatophyta</taxon>
        <taxon>Magnoliopsida</taxon>
        <taxon>Ranunculales</taxon>
        <taxon>Menispermaceae</taxon>
        <taxon>Menispermoideae</taxon>
        <taxon>Cissampelideae</taxon>
        <taxon>Stephania</taxon>
    </lineage>
</organism>
<feature type="transmembrane region" description="Helical" evidence="1">
    <location>
        <begin position="110"/>
        <end position="129"/>
    </location>
</feature>
<sequence>MSSRTSVNPLKPKCRDHVSFRHNSSEINVHFINLDISNIRLVVQTRIAMILIFLMTTILGPMTLFSTYPAASLDFLKILPLRCKLFGGCTSFEILLLEFLNFGIASFHHVCLCINVTSFHLVSFPMIFFNP</sequence>
<feature type="transmembrane region" description="Helical" evidence="1">
    <location>
        <begin position="85"/>
        <end position="103"/>
    </location>
</feature>
<keyword evidence="3" id="KW-1185">Reference proteome</keyword>
<reference evidence="2 3" key="1">
    <citation type="submission" date="2024-01" db="EMBL/GenBank/DDBJ databases">
        <title>Genome assemblies of Stephania.</title>
        <authorList>
            <person name="Yang L."/>
        </authorList>
    </citation>
    <scope>NUCLEOTIDE SEQUENCE [LARGE SCALE GENOMIC DNA]</scope>
    <source>
        <strain evidence="2">JXDWG</strain>
        <tissue evidence="2">Leaf</tissue>
    </source>
</reference>
<comment type="caution">
    <text evidence="2">The sequence shown here is derived from an EMBL/GenBank/DDBJ whole genome shotgun (WGS) entry which is preliminary data.</text>
</comment>
<keyword evidence="1" id="KW-0472">Membrane</keyword>
<dbReference type="EMBL" id="JBBNAG010000004">
    <property type="protein sequence ID" value="KAK9140436.1"/>
    <property type="molecule type" value="Genomic_DNA"/>
</dbReference>
<feature type="transmembrane region" description="Helical" evidence="1">
    <location>
        <begin position="47"/>
        <end position="65"/>
    </location>
</feature>
<dbReference type="AlphaFoldDB" id="A0AAP0JUE7"/>
<protein>
    <submittedName>
        <fullName evidence="2">Uncharacterized protein</fullName>
    </submittedName>
</protein>
<dbReference type="Proteomes" id="UP001419268">
    <property type="component" value="Unassembled WGS sequence"/>
</dbReference>
<keyword evidence="1" id="KW-0812">Transmembrane</keyword>
<proteinExistence type="predicted"/>
<evidence type="ECO:0000313" key="3">
    <source>
        <dbReference type="Proteomes" id="UP001419268"/>
    </source>
</evidence>